<evidence type="ECO:0000256" key="1">
    <source>
        <dbReference type="SAM" id="MobiDB-lite"/>
    </source>
</evidence>
<keyword evidence="3" id="KW-1185">Reference proteome</keyword>
<gene>
    <name evidence="2" type="ORF">NLJ89_g5017</name>
</gene>
<protein>
    <submittedName>
        <fullName evidence="2">Uncharacterized protein</fullName>
    </submittedName>
</protein>
<comment type="caution">
    <text evidence="2">The sequence shown here is derived from an EMBL/GenBank/DDBJ whole genome shotgun (WGS) entry which is preliminary data.</text>
</comment>
<dbReference type="AlphaFoldDB" id="A0A9W8K1T9"/>
<feature type="compositionally biased region" description="Basic and acidic residues" evidence="1">
    <location>
        <begin position="97"/>
        <end position="112"/>
    </location>
</feature>
<evidence type="ECO:0000313" key="2">
    <source>
        <dbReference type="EMBL" id="KAJ3509817.1"/>
    </source>
</evidence>
<evidence type="ECO:0000313" key="3">
    <source>
        <dbReference type="Proteomes" id="UP001148786"/>
    </source>
</evidence>
<feature type="region of interest" description="Disordered" evidence="1">
    <location>
        <begin position="97"/>
        <end position="145"/>
    </location>
</feature>
<name>A0A9W8K1T9_9AGAR</name>
<dbReference type="EMBL" id="JANKHO010000448">
    <property type="protein sequence ID" value="KAJ3509817.1"/>
    <property type="molecule type" value="Genomic_DNA"/>
</dbReference>
<organism evidence="2 3">
    <name type="scientific">Agrocybe chaxingu</name>
    <dbReference type="NCBI Taxonomy" id="84603"/>
    <lineage>
        <taxon>Eukaryota</taxon>
        <taxon>Fungi</taxon>
        <taxon>Dikarya</taxon>
        <taxon>Basidiomycota</taxon>
        <taxon>Agaricomycotina</taxon>
        <taxon>Agaricomycetes</taxon>
        <taxon>Agaricomycetidae</taxon>
        <taxon>Agaricales</taxon>
        <taxon>Agaricineae</taxon>
        <taxon>Strophariaceae</taxon>
        <taxon>Agrocybe</taxon>
    </lineage>
</organism>
<reference evidence="2" key="1">
    <citation type="submission" date="2022-07" db="EMBL/GenBank/DDBJ databases">
        <title>Genome Sequence of Agrocybe chaxingu.</title>
        <authorList>
            <person name="Buettner E."/>
        </authorList>
    </citation>
    <scope>NUCLEOTIDE SEQUENCE</scope>
    <source>
        <strain evidence="2">MP-N11</strain>
    </source>
</reference>
<sequence length="160" mass="17310">MHRSSPLPYSSSSTLYAPYSRKSSTGVPSGISLLPPSSKSRVSPPLYGGFALVVEKKGEIRHEERPPGTPAHLHVIMESTPFSEVVEMEIVVLERDTRGRPEDRGRDLRSGVDDELIDQDPKAGGVEERVGAGKGQKVKQRTGEGECGVKAEGSFLRIGL</sequence>
<dbReference type="Proteomes" id="UP001148786">
    <property type="component" value="Unassembled WGS sequence"/>
</dbReference>
<feature type="compositionally biased region" description="Low complexity" evidence="1">
    <location>
        <begin position="1"/>
        <end position="20"/>
    </location>
</feature>
<feature type="region of interest" description="Disordered" evidence="1">
    <location>
        <begin position="1"/>
        <end position="43"/>
    </location>
</feature>
<accession>A0A9W8K1T9</accession>
<feature type="compositionally biased region" description="Basic and acidic residues" evidence="1">
    <location>
        <begin position="119"/>
        <end position="131"/>
    </location>
</feature>
<proteinExistence type="predicted"/>